<dbReference type="InterPro" id="IPR006620">
    <property type="entry name" value="Pro_4_hyd_alph"/>
</dbReference>
<dbReference type="PROSITE" id="PS51471">
    <property type="entry name" value="FE2OG_OXY"/>
    <property type="match status" value="1"/>
</dbReference>
<keyword evidence="6" id="KW-0408">Iron</keyword>
<dbReference type="GO" id="GO:0004656">
    <property type="term" value="F:procollagen-proline 4-dioxygenase activity"/>
    <property type="evidence" value="ECO:0007669"/>
    <property type="project" value="TreeGrafter"/>
</dbReference>
<dbReference type="PANTHER" id="PTHR10869">
    <property type="entry name" value="PROLYL 4-HYDROXYLASE ALPHA SUBUNIT"/>
    <property type="match status" value="1"/>
</dbReference>
<dbReference type="SMART" id="SM00702">
    <property type="entry name" value="P4Hc"/>
    <property type="match status" value="1"/>
</dbReference>
<feature type="domain" description="Fe2OG dioxygenase" evidence="8">
    <location>
        <begin position="191"/>
        <end position="298"/>
    </location>
</feature>
<evidence type="ECO:0000256" key="4">
    <source>
        <dbReference type="ARBA" id="ARBA00022964"/>
    </source>
</evidence>
<dbReference type="RefSeq" id="WP_201825081.1">
    <property type="nucleotide sequence ID" value="NZ_JAERRA010000001.1"/>
</dbReference>
<dbReference type="GO" id="GO:0005506">
    <property type="term" value="F:iron ion binding"/>
    <property type="evidence" value="ECO:0007669"/>
    <property type="project" value="InterPro"/>
</dbReference>
<sequence length="302" mass="32450">MKQPLTPAIRRWIAEQAAAGHSIATLQAAMEQTGWQPETAREALKAVLGAAVVAGLKQLAEAPVPAPAPADPDGRAGPGFSGTPGALPEPALEDDPPSLWAGDREVGVVVAMRQPRIVVFEDLLDAAECEEIIARARDRLARSHTVAVATGDSEVNAARTSEGMFFGRGEHPVCARIEARLAALLRWPVERGEGLQVLRYAPGAQYKPHYDYFDPAQPGTPGILKRGGQRLATVVMYLNTPTRGGATTFPDVKLQVAPRRGHAVFFSYDRPHPATQTLHGGAPVLEGEKWVATKWLRAGRFD</sequence>
<accession>A0A9X1BRK6</accession>
<dbReference type="GO" id="GO:0031418">
    <property type="term" value="F:L-ascorbic acid binding"/>
    <property type="evidence" value="ECO:0007669"/>
    <property type="project" value="UniProtKB-KW"/>
</dbReference>
<evidence type="ECO:0000313" key="9">
    <source>
        <dbReference type="EMBL" id="MBL0719673.1"/>
    </source>
</evidence>
<evidence type="ECO:0000256" key="2">
    <source>
        <dbReference type="ARBA" id="ARBA00022723"/>
    </source>
</evidence>
<organism evidence="9 10">
    <name type="scientific">Aquariibacter lacus</name>
    <dbReference type="NCBI Taxonomy" id="2801332"/>
    <lineage>
        <taxon>Bacteria</taxon>
        <taxon>Pseudomonadati</taxon>
        <taxon>Pseudomonadota</taxon>
        <taxon>Betaproteobacteria</taxon>
        <taxon>Burkholderiales</taxon>
        <taxon>Sphaerotilaceae</taxon>
        <taxon>Aquariibacter</taxon>
    </lineage>
</organism>
<dbReference type="PANTHER" id="PTHR10869:SF246">
    <property type="entry name" value="TRANSMEMBRANE PROLYL 4-HYDROXYLASE"/>
    <property type="match status" value="1"/>
</dbReference>
<dbReference type="EMBL" id="JAERRA010000001">
    <property type="protein sequence ID" value="MBL0719673.1"/>
    <property type="molecule type" value="Genomic_DNA"/>
</dbReference>
<dbReference type="InterPro" id="IPR045054">
    <property type="entry name" value="P4HA-like"/>
</dbReference>
<dbReference type="Proteomes" id="UP000643207">
    <property type="component" value="Unassembled WGS sequence"/>
</dbReference>
<comment type="cofactor">
    <cofactor evidence="1">
        <name>L-ascorbate</name>
        <dbReference type="ChEBI" id="CHEBI:38290"/>
    </cofactor>
</comment>
<evidence type="ECO:0000256" key="6">
    <source>
        <dbReference type="ARBA" id="ARBA00023004"/>
    </source>
</evidence>
<dbReference type="AlphaFoldDB" id="A0A9X1BRK6"/>
<dbReference type="InterPro" id="IPR044862">
    <property type="entry name" value="Pro_4_hyd_alph_FE2OG_OXY"/>
</dbReference>
<evidence type="ECO:0000259" key="8">
    <source>
        <dbReference type="PROSITE" id="PS51471"/>
    </source>
</evidence>
<keyword evidence="10" id="KW-1185">Reference proteome</keyword>
<evidence type="ECO:0000256" key="1">
    <source>
        <dbReference type="ARBA" id="ARBA00001961"/>
    </source>
</evidence>
<keyword evidence="2" id="KW-0479">Metal-binding</keyword>
<protein>
    <submittedName>
        <fullName evidence="9">2OG-Fe(II) oxygenase</fullName>
    </submittedName>
</protein>
<evidence type="ECO:0000256" key="3">
    <source>
        <dbReference type="ARBA" id="ARBA00022896"/>
    </source>
</evidence>
<keyword evidence="4" id="KW-0223">Dioxygenase</keyword>
<proteinExistence type="predicted"/>
<feature type="region of interest" description="Disordered" evidence="7">
    <location>
        <begin position="63"/>
        <end position="97"/>
    </location>
</feature>
<dbReference type="InterPro" id="IPR005123">
    <property type="entry name" value="Oxoglu/Fe-dep_dioxygenase_dom"/>
</dbReference>
<evidence type="ECO:0000256" key="5">
    <source>
        <dbReference type="ARBA" id="ARBA00023002"/>
    </source>
</evidence>
<evidence type="ECO:0000256" key="7">
    <source>
        <dbReference type="SAM" id="MobiDB-lite"/>
    </source>
</evidence>
<dbReference type="Gene3D" id="2.60.120.620">
    <property type="entry name" value="q2cbj1_9rhob like domain"/>
    <property type="match status" value="1"/>
</dbReference>
<dbReference type="Pfam" id="PF13640">
    <property type="entry name" value="2OG-FeII_Oxy_3"/>
    <property type="match status" value="1"/>
</dbReference>
<keyword evidence="3" id="KW-0847">Vitamin C</keyword>
<gene>
    <name evidence="9" type="ORF">JI742_07205</name>
</gene>
<keyword evidence="5" id="KW-0560">Oxidoreductase</keyword>
<evidence type="ECO:0000313" key="10">
    <source>
        <dbReference type="Proteomes" id="UP000643207"/>
    </source>
</evidence>
<name>A0A9X1BRK6_9BURK</name>
<comment type="caution">
    <text evidence="9">The sequence shown here is derived from an EMBL/GenBank/DDBJ whole genome shotgun (WGS) entry which is preliminary data.</text>
</comment>
<reference evidence="9 10" key="1">
    <citation type="submission" date="2021-01" db="EMBL/GenBank/DDBJ databases">
        <title>Piscinibacter sp. Jin2 Genome sequencing and assembly.</title>
        <authorList>
            <person name="Kim I."/>
        </authorList>
    </citation>
    <scope>NUCLEOTIDE SEQUENCE [LARGE SCALE GENOMIC DNA]</scope>
    <source>
        <strain evidence="9 10">Jin2</strain>
    </source>
</reference>